<name>A0ACB0L3K2_TRIPR</name>
<sequence length="658" mass="73768">MDEEIELIKKMNETELKEEKKNNHDDDDGGDQSKEVFRWEMLLPKINVTVLLVESDRSTRRLITALLKNCSYKVIAVSNGLKAWETLKMKETDIDLILTEMELPAISGLALLSKIMEHEICKNIPVIMMSSHDSRITAMNCMFKGAADFLIKPVRKNELTNLWQHVWRKHVINRPLQNTTSAQKTLEIATEDNFAGNQSTDSVSVASSQKNDKCSEKLSETQSTHALPFSDAENAYIDNMQNASQMKCSLKLSNIDVVKHEESNIIARESTKYNDETGDSRLEQDFGTAEIEPKNEILRAELSRENPDIDSEICGCSDELIEPSRRAIDLISTFGKSNMQASEFSGSSCKQATEFSGSSCKQASEASEERQRLNHSNTSAFSRYDGSKMSRPLFQNPNWNSNKSHELSLVTAGNCFQYGGLIKTEDMTTSVMAQNGQLAPKLFITGLLADNTWTPKLNCQRESSPFPSSSSSQSNPESHNSDHCHNCSYDVNFSFRNQDVAEKIDLDHVVHDSPTAGQDFHNELCHASNHINGSGNVARAASNAVTKNASNHINGSGNVGRAALNAKNSRSSSDDRRYKHDNFDYGDEFRLSDSQRSSQREAALTRFRLKRKERSFGKKVRYESRKKLAEQRLRVNGQFVRKVHNDDHPNADASGGDQ</sequence>
<proteinExistence type="predicted"/>
<dbReference type="EMBL" id="CASHSV030000409">
    <property type="protein sequence ID" value="CAJ2663162.1"/>
    <property type="molecule type" value="Genomic_DNA"/>
</dbReference>
<dbReference type="Proteomes" id="UP001177021">
    <property type="component" value="Unassembled WGS sequence"/>
</dbReference>
<evidence type="ECO:0000313" key="1">
    <source>
        <dbReference type="EMBL" id="CAJ2663162.1"/>
    </source>
</evidence>
<protein>
    <submittedName>
        <fullName evidence="1">Uncharacterized protein</fullName>
    </submittedName>
</protein>
<evidence type="ECO:0000313" key="2">
    <source>
        <dbReference type="Proteomes" id="UP001177021"/>
    </source>
</evidence>
<keyword evidence="2" id="KW-1185">Reference proteome</keyword>
<comment type="caution">
    <text evidence="1">The sequence shown here is derived from an EMBL/GenBank/DDBJ whole genome shotgun (WGS) entry which is preliminary data.</text>
</comment>
<accession>A0ACB0L3K2</accession>
<reference evidence="1" key="1">
    <citation type="submission" date="2023-10" db="EMBL/GenBank/DDBJ databases">
        <authorList>
            <person name="Rodriguez Cubillos JULIANA M."/>
            <person name="De Vega J."/>
        </authorList>
    </citation>
    <scope>NUCLEOTIDE SEQUENCE</scope>
</reference>
<gene>
    <name evidence="1" type="ORF">MILVUS5_LOCUS28644</name>
</gene>
<organism evidence="1 2">
    <name type="scientific">Trifolium pratense</name>
    <name type="common">Red clover</name>
    <dbReference type="NCBI Taxonomy" id="57577"/>
    <lineage>
        <taxon>Eukaryota</taxon>
        <taxon>Viridiplantae</taxon>
        <taxon>Streptophyta</taxon>
        <taxon>Embryophyta</taxon>
        <taxon>Tracheophyta</taxon>
        <taxon>Spermatophyta</taxon>
        <taxon>Magnoliopsida</taxon>
        <taxon>eudicotyledons</taxon>
        <taxon>Gunneridae</taxon>
        <taxon>Pentapetalae</taxon>
        <taxon>rosids</taxon>
        <taxon>fabids</taxon>
        <taxon>Fabales</taxon>
        <taxon>Fabaceae</taxon>
        <taxon>Papilionoideae</taxon>
        <taxon>50 kb inversion clade</taxon>
        <taxon>NPAAA clade</taxon>
        <taxon>Hologalegina</taxon>
        <taxon>IRL clade</taxon>
        <taxon>Trifolieae</taxon>
        <taxon>Trifolium</taxon>
    </lineage>
</organism>